<protein>
    <submittedName>
        <fullName evidence="1">Uncharacterized protein</fullName>
    </submittedName>
</protein>
<keyword evidence="2" id="KW-1185">Reference proteome</keyword>
<dbReference type="EMBL" id="SAXZ01000014">
    <property type="protein sequence ID" value="TXJ31183.1"/>
    <property type="molecule type" value="Genomic_DNA"/>
</dbReference>
<evidence type="ECO:0000313" key="2">
    <source>
        <dbReference type="Proteomes" id="UP000322659"/>
    </source>
</evidence>
<accession>A0ABY3K6W8</accession>
<proteinExistence type="predicted"/>
<organism evidence="1 2">
    <name type="scientific">Brachyspira aalborgi</name>
    <dbReference type="NCBI Taxonomy" id="29522"/>
    <lineage>
        <taxon>Bacteria</taxon>
        <taxon>Pseudomonadati</taxon>
        <taxon>Spirochaetota</taxon>
        <taxon>Spirochaetia</taxon>
        <taxon>Brachyspirales</taxon>
        <taxon>Brachyspiraceae</taxon>
        <taxon>Brachyspira</taxon>
    </lineage>
</organism>
<sequence>MTINKYLQDKVDINEITESDRDFILRQIDQIENKEVSLFSEKEKYCIYRILSIYYIDYLNNNNNKTVWRTDTNIYNDIGGFDNNDTIKNIDKLLDVLVSKNILKVEKRNEENTQFYFDHYTFSDAVINSLNAICSNSNENIKDSNCEYECNNGYDCKNCQSEEDN</sequence>
<comment type="caution">
    <text evidence="1">The sequence shown here is derived from an EMBL/GenBank/DDBJ whole genome shotgun (WGS) entry which is preliminary data.</text>
</comment>
<dbReference type="Proteomes" id="UP000322659">
    <property type="component" value="Unassembled WGS sequence"/>
</dbReference>
<evidence type="ECO:0000313" key="1">
    <source>
        <dbReference type="EMBL" id="TXJ31183.1"/>
    </source>
</evidence>
<dbReference type="RefSeq" id="WP_147748698.1">
    <property type="nucleotide sequence ID" value="NZ_SAXZ01000014.1"/>
</dbReference>
<reference evidence="1 2" key="1">
    <citation type="journal article" date="1992" name="Lakartidningen">
        <title>[Penicillin V and not amoxicillin is the first choice preparation in acute otitis].</title>
        <authorList>
            <person name="Kamme C."/>
            <person name="Lundgren K."/>
            <person name="Prellner K."/>
        </authorList>
    </citation>
    <scope>NUCLEOTIDE SEQUENCE [LARGE SCALE GENOMIC DNA]</scope>
    <source>
        <strain evidence="1 2">PC5099IV</strain>
    </source>
</reference>
<gene>
    <name evidence="1" type="ORF">EPJ71_10640</name>
</gene>
<name>A0ABY3K6W8_9SPIR</name>